<reference evidence="15 16" key="1">
    <citation type="journal article" date="2014" name="Science">
        <title>Plant genetics. Early allopolyploid evolution in the post-Neolithic Brassica napus oilseed genome.</title>
        <authorList>
            <person name="Chalhoub B."/>
            <person name="Denoeud F."/>
            <person name="Liu S."/>
            <person name="Parkin I.A."/>
            <person name="Tang H."/>
            <person name="Wang X."/>
            <person name="Chiquet J."/>
            <person name="Belcram H."/>
            <person name="Tong C."/>
            <person name="Samans B."/>
            <person name="Correa M."/>
            <person name="Da Silva C."/>
            <person name="Just J."/>
            <person name="Falentin C."/>
            <person name="Koh C.S."/>
            <person name="Le Clainche I."/>
            <person name="Bernard M."/>
            <person name="Bento P."/>
            <person name="Noel B."/>
            <person name="Labadie K."/>
            <person name="Alberti A."/>
            <person name="Charles M."/>
            <person name="Arnaud D."/>
            <person name="Guo H."/>
            <person name="Daviaud C."/>
            <person name="Alamery S."/>
            <person name="Jabbari K."/>
            <person name="Zhao M."/>
            <person name="Edger P.P."/>
            <person name="Chelaifa H."/>
            <person name="Tack D."/>
            <person name="Lassalle G."/>
            <person name="Mestiri I."/>
            <person name="Schnel N."/>
            <person name="Le Paslier M.C."/>
            <person name="Fan G."/>
            <person name="Renault V."/>
            <person name="Bayer P.E."/>
            <person name="Golicz A.A."/>
            <person name="Manoli S."/>
            <person name="Lee T.H."/>
            <person name="Thi V.H."/>
            <person name="Chalabi S."/>
            <person name="Hu Q."/>
            <person name="Fan C."/>
            <person name="Tollenaere R."/>
            <person name="Lu Y."/>
            <person name="Battail C."/>
            <person name="Shen J."/>
            <person name="Sidebottom C.H."/>
            <person name="Wang X."/>
            <person name="Canaguier A."/>
            <person name="Chauveau A."/>
            <person name="Berard A."/>
            <person name="Deniot G."/>
            <person name="Guan M."/>
            <person name="Liu Z."/>
            <person name="Sun F."/>
            <person name="Lim Y.P."/>
            <person name="Lyons E."/>
            <person name="Town C.D."/>
            <person name="Bancroft I."/>
            <person name="Wang X."/>
            <person name="Meng J."/>
            <person name="Ma J."/>
            <person name="Pires J.C."/>
            <person name="King G.J."/>
            <person name="Brunel D."/>
            <person name="Delourme R."/>
            <person name="Renard M."/>
            <person name="Aury J.M."/>
            <person name="Adams K.L."/>
            <person name="Batley J."/>
            <person name="Snowdon R.J."/>
            <person name="Tost J."/>
            <person name="Edwards D."/>
            <person name="Zhou Y."/>
            <person name="Hua W."/>
            <person name="Sharpe A.G."/>
            <person name="Paterson A.H."/>
            <person name="Guan C."/>
            <person name="Wincker P."/>
        </authorList>
    </citation>
    <scope>NUCLEOTIDE SEQUENCE [LARGE SCALE GENOMIC DNA]</scope>
    <source>
        <strain evidence="16">cv. Darmor-bzh</strain>
    </source>
</reference>
<dbReference type="GO" id="GO:0005524">
    <property type="term" value="F:ATP binding"/>
    <property type="evidence" value="ECO:0007669"/>
    <property type="project" value="UniProtKB-KW"/>
</dbReference>
<evidence type="ECO:0000256" key="6">
    <source>
        <dbReference type="ARBA" id="ARBA00031370"/>
    </source>
</evidence>
<dbReference type="Gene3D" id="3.30.420.150">
    <property type="entry name" value="Exopolyphosphatase. Domain 2"/>
    <property type="match status" value="1"/>
</dbReference>
<evidence type="ECO:0000256" key="3">
    <source>
        <dbReference type="ARBA" id="ARBA00012148"/>
    </source>
</evidence>
<accession>A0A078IMT6</accession>
<dbReference type="GO" id="GO:0004050">
    <property type="term" value="F:apyrase activity"/>
    <property type="evidence" value="ECO:0007669"/>
    <property type="project" value="UniProtKB-EC"/>
</dbReference>
<evidence type="ECO:0000256" key="5">
    <source>
        <dbReference type="ARBA" id="ARBA00030084"/>
    </source>
</evidence>
<comment type="subcellular location">
    <subcellularLocation>
        <location evidence="1">Golgi apparatus membrane</location>
        <topology evidence="1">Single-pass type II membrane protein</topology>
    </subcellularLocation>
</comment>
<dbReference type="Proteomes" id="UP000028999">
    <property type="component" value="Unassembled WGS sequence"/>
</dbReference>
<feature type="active site" description="Proton acceptor" evidence="10">
    <location>
        <position position="303"/>
    </location>
</feature>
<dbReference type="AlphaFoldDB" id="A0A078IMT6"/>
<evidence type="ECO:0000256" key="8">
    <source>
        <dbReference type="ARBA" id="ARBA00032306"/>
    </source>
</evidence>
<comment type="similarity">
    <text evidence="2 12">Belongs to the GDA1/CD39 NTPase family.</text>
</comment>
<proteinExistence type="inferred from homology"/>
<dbReference type="Gramene" id="CDY51237">
    <property type="protein sequence ID" value="CDY51237"/>
    <property type="gene ID" value="GSBRNA2T00002997001"/>
</dbReference>
<feature type="compositionally biased region" description="Low complexity" evidence="13">
    <location>
        <begin position="83"/>
        <end position="97"/>
    </location>
</feature>
<keyword evidence="14" id="KW-0812">Transmembrane</keyword>
<evidence type="ECO:0000313" key="16">
    <source>
        <dbReference type="Proteomes" id="UP000028999"/>
    </source>
</evidence>
<dbReference type="EC" id="3.6.1.5" evidence="3"/>
<dbReference type="GO" id="GO:0017110">
    <property type="term" value="F:nucleoside diphosphate phosphatase activity"/>
    <property type="evidence" value="ECO:0000318"/>
    <property type="project" value="GO_Central"/>
</dbReference>
<name>A0A078IMT6_BRANA</name>
<dbReference type="OMA" id="WTCRIKE"/>
<evidence type="ECO:0000256" key="2">
    <source>
        <dbReference type="ARBA" id="ARBA00009283"/>
    </source>
</evidence>
<evidence type="ECO:0000256" key="13">
    <source>
        <dbReference type="SAM" id="MobiDB-lite"/>
    </source>
</evidence>
<evidence type="ECO:0000256" key="7">
    <source>
        <dbReference type="ARBA" id="ARBA00031428"/>
    </source>
</evidence>
<dbReference type="Gene3D" id="3.30.420.40">
    <property type="match status" value="1"/>
</dbReference>
<evidence type="ECO:0000256" key="14">
    <source>
        <dbReference type="SAM" id="Phobius"/>
    </source>
</evidence>
<evidence type="ECO:0000256" key="12">
    <source>
        <dbReference type="RuleBase" id="RU003833"/>
    </source>
</evidence>
<dbReference type="PROSITE" id="PS01238">
    <property type="entry name" value="GDA1_CD39_NTPASE"/>
    <property type="match status" value="1"/>
</dbReference>
<dbReference type="PaxDb" id="3708-A0A078IMT6"/>
<evidence type="ECO:0000256" key="9">
    <source>
        <dbReference type="ARBA" id="ARBA00049175"/>
    </source>
</evidence>
<evidence type="ECO:0000313" key="15">
    <source>
        <dbReference type="EMBL" id="CDY51237.1"/>
    </source>
</evidence>
<keyword evidence="14" id="KW-1133">Transmembrane helix</keyword>
<keyword evidence="14" id="KW-0472">Membrane</keyword>
<protein>
    <recommendedName>
        <fullName evidence="3">apyrase</fullName>
        <ecNumber evidence="3">3.6.1.5</ecNumber>
    </recommendedName>
    <alternativeName>
        <fullName evidence="7">ATP-diphosphatase</fullName>
    </alternativeName>
    <alternativeName>
        <fullName evidence="8">ATP-diphosphohydrolase</fullName>
    </alternativeName>
    <alternativeName>
        <fullName evidence="5">Adenosine diphosphatase</fullName>
    </alternativeName>
    <alternativeName>
        <fullName evidence="6">NTPDase</fullName>
    </alternativeName>
</protein>
<keyword evidence="11" id="KW-0547">Nucleotide-binding</keyword>
<dbReference type="PANTHER" id="PTHR11782:SF89">
    <property type="entry name" value="APYRASE 2"/>
    <property type="match status" value="1"/>
</dbReference>
<dbReference type="GO" id="GO:0000139">
    <property type="term" value="C:Golgi membrane"/>
    <property type="evidence" value="ECO:0007669"/>
    <property type="project" value="UniProtKB-SubCell"/>
</dbReference>
<comment type="catalytic activity">
    <reaction evidence="9">
        <text>a ribonucleoside 5'-triphosphate + 2 H2O = a ribonucleoside 5'-phosphate + 2 phosphate + 2 H(+)</text>
        <dbReference type="Rhea" id="RHEA:36795"/>
        <dbReference type="ChEBI" id="CHEBI:15377"/>
        <dbReference type="ChEBI" id="CHEBI:15378"/>
        <dbReference type="ChEBI" id="CHEBI:43474"/>
        <dbReference type="ChEBI" id="CHEBI:58043"/>
        <dbReference type="ChEBI" id="CHEBI:61557"/>
        <dbReference type="EC" id="3.6.1.5"/>
    </reaction>
</comment>
<dbReference type="GO" id="GO:0009134">
    <property type="term" value="P:nucleoside diphosphate catabolic process"/>
    <property type="evidence" value="ECO:0000318"/>
    <property type="project" value="GO_Central"/>
</dbReference>
<dbReference type="FunFam" id="3.30.420.150:FF:000008">
    <property type="entry name" value="Apyrase 1"/>
    <property type="match status" value="1"/>
</dbReference>
<feature type="transmembrane region" description="Helical" evidence="14">
    <location>
        <begin position="130"/>
        <end position="149"/>
    </location>
</feature>
<dbReference type="PANTHER" id="PTHR11782">
    <property type="entry name" value="ADENOSINE/GUANOSINE DIPHOSPHATASE"/>
    <property type="match status" value="1"/>
</dbReference>
<evidence type="ECO:0000256" key="1">
    <source>
        <dbReference type="ARBA" id="ARBA00004323"/>
    </source>
</evidence>
<keyword evidence="4 12" id="KW-0378">Hydrolase</keyword>
<dbReference type="EMBL" id="LK032977">
    <property type="protein sequence ID" value="CDY51237.1"/>
    <property type="molecule type" value="Genomic_DNA"/>
</dbReference>
<keyword evidence="11" id="KW-0067">ATP-binding</keyword>
<evidence type="ECO:0000256" key="4">
    <source>
        <dbReference type="ARBA" id="ARBA00022801"/>
    </source>
</evidence>
<feature type="binding site" evidence="11">
    <location>
        <begin position="333"/>
        <end position="337"/>
    </location>
    <ligand>
        <name>ATP</name>
        <dbReference type="ChEBI" id="CHEBI:30616"/>
    </ligand>
</feature>
<keyword evidence="16" id="KW-1185">Reference proteome</keyword>
<dbReference type="InterPro" id="IPR000407">
    <property type="entry name" value="GDA1_CD39_NTPase"/>
</dbReference>
<gene>
    <name evidence="15" type="primary">BnaA03g07010D</name>
    <name evidence="15" type="ORF">GSBRNA2T00002997001</name>
</gene>
<evidence type="ECO:0000256" key="11">
    <source>
        <dbReference type="PIRSR" id="PIRSR600407-2"/>
    </source>
</evidence>
<dbReference type="STRING" id="3708.A0A078IMT6"/>
<organism evidence="15 16">
    <name type="scientific">Brassica napus</name>
    <name type="common">Rape</name>
    <dbReference type="NCBI Taxonomy" id="3708"/>
    <lineage>
        <taxon>Eukaryota</taxon>
        <taxon>Viridiplantae</taxon>
        <taxon>Streptophyta</taxon>
        <taxon>Embryophyta</taxon>
        <taxon>Tracheophyta</taxon>
        <taxon>Spermatophyta</taxon>
        <taxon>Magnoliopsida</taxon>
        <taxon>eudicotyledons</taxon>
        <taxon>Gunneridae</taxon>
        <taxon>Pentapetalae</taxon>
        <taxon>rosids</taxon>
        <taxon>malvids</taxon>
        <taxon>Brassicales</taxon>
        <taxon>Brassicaceae</taxon>
        <taxon>Brassiceae</taxon>
        <taxon>Brassica</taxon>
    </lineage>
</organism>
<dbReference type="GO" id="GO:0016020">
    <property type="term" value="C:membrane"/>
    <property type="evidence" value="ECO:0000318"/>
    <property type="project" value="GO_Central"/>
</dbReference>
<dbReference type="Pfam" id="PF01150">
    <property type="entry name" value="GDA1_CD39"/>
    <property type="match status" value="1"/>
</dbReference>
<dbReference type="CDD" id="cd24041">
    <property type="entry name" value="ASKHA_NBD_AtAPY1-like"/>
    <property type="match status" value="1"/>
</dbReference>
<sequence length="580" mass="62859">MCNLATPYGRLGVVNLEENDYATFSTLTKERSSESLVKNAEMVLQWLKDPPQTTASSGTGNGKIRYRSPSSPELMESGTAAVSSSGHHSPSHSSESHQGLLSVDGGKTTVAKRGIGRHESIADKIQRHRGILLLISVAILLIGLVLLLMPGRSTSDAVVEEYTVLNRKGGPNSRPPKNYAVIFDAGSSGSRVHVYCFDRNLDLLPLGNELELFVQLKPGLSAYPTDPRQAANSLVSLLDKAEASVPRELRPKTPVRVGATAGLRTLGHEASENILQAVKELLRDRSMLKTEANAVTVLDGTQEGAYQWVTINYLLRNLGKPYSDTVGVVDLGGGSVQMAYAISEEDAATAPKPLEGEDSYVREMYLKGRKYFLYVHSYLHYGLLAARAEILKVSEDSNNPCIVAGYDGTYKYGGDGFKAAAVQSGASLNECRRLTVNALKVNDTLCTHMKCTFGGVWNGGRGGGQKNMFVASFFFDRAAEAGFVDPKQPVATVRPMDFEKAAKKACSMKIEEGKSKFPRVEEDNLPYLCMDLVYQYTLLVDGFGLEASQTITLVKKVKYGEHAVEAAWPLGSAIEAVSSP</sequence>
<evidence type="ECO:0000256" key="10">
    <source>
        <dbReference type="PIRSR" id="PIRSR600407-1"/>
    </source>
</evidence>
<feature type="region of interest" description="Disordered" evidence="13">
    <location>
        <begin position="48"/>
        <end position="103"/>
    </location>
</feature>